<dbReference type="GO" id="GO:0007034">
    <property type="term" value="P:vacuolar transport"/>
    <property type="evidence" value="ECO:0007669"/>
    <property type="project" value="TreeGrafter"/>
</dbReference>
<dbReference type="GO" id="GO:0006886">
    <property type="term" value="P:intracellular protein transport"/>
    <property type="evidence" value="ECO:0007669"/>
    <property type="project" value="InterPro"/>
</dbReference>
<dbReference type="PANTHER" id="PTHR13364:SF6">
    <property type="entry name" value="SPERMATOGENESIS-DEFECTIVE PROTEIN 39 HOMOLOG"/>
    <property type="match status" value="1"/>
</dbReference>
<keyword evidence="8" id="KW-1185">Reference proteome</keyword>
<evidence type="ECO:0000256" key="2">
    <source>
        <dbReference type="ARBA" id="ARBA00004541"/>
    </source>
</evidence>
<dbReference type="EnsemblMetazoa" id="XM_022809219">
    <property type="protein sequence ID" value="XP_022664954"/>
    <property type="gene ID" value="LOC111251990"/>
</dbReference>
<evidence type="ECO:0000259" key="6">
    <source>
        <dbReference type="Pfam" id="PF04840"/>
    </source>
</evidence>
<dbReference type="GO" id="GO:0005770">
    <property type="term" value="C:late endosome"/>
    <property type="evidence" value="ECO:0007669"/>
    <property type="project" value="UniProtKB-SubCell"/>
</dbReference>
<name>A0A7M7MI00_VARDE</name>
<dbReference type="CTD" id="43521"/>
<dbReference type="EnsemblMetazoa" id="XM_022809218">
    <property type="protein sequence ID" value="XP_022664953"/>
    <property type="gene ID" value="LOC111251990"/>
</dbReference>
<protein>
    <recommendedName>
        <fullName evidence="6">Vps16 C-terminal domain-containing protein</fullName>
    </recommendedName>
</protein>
<dbReference type="InParanoid" id="A0A7M7MI00"/>
<dbReference type="InterPro" id="IPR006925">
    <property type="entry name" value="Vps16_C"/>
</dbReference>
<dbReference type="GeneID" id="111251990"/>
<dbReference type="Proteomes" id="UP000594260">
    <property type="component" value="Unplaced"/>
</dbReference>
<evidence type="ECO:0000313" key="7">
    <source>
        <dbReference type="EnsemblMetazoa" id="XP_022664953"/>
    </source>
</evidence>
<sequence>MSEWDITNTSIPASSRTVPLFRHSSGSFLEFDNLQQQLNSIEGEDEDDPYWNSSYQKGFNFEEDGPTMIAQTPVVSERPKKIEFLPKLQTIPEPELASPLSIRSPKETVEDIFLGNTYSLEQFRSREAKLQLLEAALELGDTPTMQVVVLFLRNSLKPSLFQQELISRPAALQAYLNYLRECGENTELIEQLSLSGHTDEAAQCRYNVIANIEDLKAKIRALATSANTHFLGSTDHGVIKNQLELLQLQAKIQEIDEVTLEINEKILGASLVDTIRYCAKNHAKDPETHFASPAFLKQAFKISADQFTHACVTGYAEAMNYQAIETFLESKNWLGKKKLSSSIGFDKIVFILHQYKAPVEHIEKYIAYIDDVENRINVAKRVGAMNALVNCYVQTKNRLDLEKLIAKLPRESAAAQLVQSSLSDPTIKWNN</sequence>
<dbReference type="OMA" id="APLEMFK"/>
<proteinExistence type="predicted"/>
<dbReference type="InterPro" id="IPR040057">
    <property type="entry name" value="Spe-39"/>
</dbReference>
<evidence type="ECO:0000256" key="3">
    <source>
        <dbReference type="ARBA" id="ARBA00004603"/>
    </source>
</evidence>
<comment type="subcellular location">
    <subcellularLocation>
        <location evidence="2">Cytoplasmic vesicle</location>
    </subcellularLocation>
    <subcellularLocation>
        <location evidence="1">Early endosome</location>
    </subcellularLocation>
    <subcellularLocation>
        <location evidence="3">Late endosome</location>
    </subcellularLocation>
</comment>
<evidence type="ECO:0000313" key="8">
    <source>
        <dbReference type="Proteomes" id="UP000594260"/>
    </source>
</evidence>
<organism evidence="7 8">
    <name type="scientific">Varroa destructor</name>
    <name type="common">Honeybee mite</name>
    <dbReference type="NCBI Taxonomy" id="109461"/>
    <lineage>
        <taxon>Eukaryota</taxon>
        <taxon>Metazoa</taxon>
        <taxon>Ecdysozoa</taxon>
        <taxon>Arthropoda</taxon>
        <taxon>Chelicerata</taxon>
        <taxon>Arachnida</taxon>
        <taxon>Acari</taxon>
        <taxon>Parasitiformes</taxon>
        <taxon>Mesostigmata</taxon>
        <taxon>Gamasina</taxon>
        <taxon>Dermanyssoidea</taxon>
        <taxon>Varroidae</taxon>
        <taxon>Varroa</taxon>
    </lineage>
</organism>
<keyword evidence="5" id="KW-0968">Cytoplasmic vesicle</keyword>
<evidence type="ECO:0000256" key="4">
    <source>
        <dbReference type="ARBA" id="ARBA00022753"/>
    </source>
</evidence>
<keyword evidence="4" id="KW-0967">Endosome</keyword>
<dbReference type="GO" id="GO:0005769">
    <property type="term" value="C:early endosome"/>
    <property type="evidence" value="ECO:0007669"/>
    <property type="project" value="UniProtKB-SubCell"/>
</dbReference>
<dbReference type="KEGG" id="vde:111251990"/>
<reference evidence="7" key="1">
    <citation type="submission" date="2021-01" db="UniProtKB">
        <authorList>
            <consortium name="EnsemblMetazoa"/>
        </authorList>
    </citation>
    <scope>IDENTIFICATION</scope>
</reference>
<dbReference type="PANTHER" id="PTHR13364">
    <property type="entry name" value="DEFECTIVE SPERMATOGENESIS PROTEIN 39"/>
    <property type="match status" value="1"/>
</dbReference>
<dbReference type="OrthoDB" id="9977282at2759"/>
<accession>A0A7M7MI00</accession>
<dbReference type="InterPro" id="IPR038132">
    <property type="entry name" value="Vps16_C_sf"/>
</dbReference>
<dbReference type="RefSeq" id="XP_022664953.1">
    <property type="nucleotide sequence ID" value="XM_022809218.1"/>
</dbReference>
<dbReference type="GO" id="GO:0099023">
    <property type="term" value="C:vesicle tethering complex"/>
    <property type="evidence" value="ECO:0007669"/>
    <property type="project" value="UniProtKB-ARBA"/>
</dbReference>
<dbReference type="Pfam" id="PF04840">
    <property type="entry name" value="Vps16_C"/>
    <property type="match status" value="1"/>
</dbReference>
<dbReference type="AlphaFoldDB" id="A0A7M7MI00"/>
<dbReference type="Gene3D" id="1.10.150.780">
    <property type="entry name" value="Vps16, C-terminal region"/>
    <property type="match status" value="1"/>
</dbReference>
<feature type="domain" description="Vps16 C-terminal" evidence="6">
    <location>
        <begin position="131"/>
        <end position="410"/>
    </location>
</feature>
<evidence type="ECO:0000256" key="5">
    <source>
        <dbReference type="ARBA" id="ARBA00023329"/>
    </source>
</evidence>
<dbReference type="FunCoup" id="A0A7M7MI00">
    <property type="interactions" value="1542"/>
</dbReference>
<dbReference type="RefSeq" id="XP_022664954.1">
    <property type="nucleotide sequence ID" value="XM_022809219.1"/>
</dbReference>
<evidence type="ECO:0000256" key="1">
    <source>
        <dbReference type="ARBA" id="ARBA00004412"/>
    </source>
</evidence>